<keyword evidence="2" id="KW-1185">Reference proteome</keyword>
<gene>
    <name evidence="1" type="ORF">M153_81230001071</name>
</gene>
<protein>
    <submittedName>
        <fullName evidence="1">Exocyst complex subunit Sec8m</fullName>
    </submittedName>
</protein>
<dbReference type="Proteomes" id="UP000051530">
    <property type="component" value="Unassembled WGS sequence"/>
</dbReference>
<accession>A0A0R0LZZ1</accession>
<evidence type="ECO:0000313" key="2">
    <source>
        <dbReference type="Proteomes" id="UP000051530"/>
    </source>
</evidence>
<proteinExistence type="predicted"/>
<dbReference type="VEuPathDB" id="MicrosporidiaDB:M153_81230001071"/>
<dbReference type="AlphaFoldDB" id="A0A0R0LZZ1"/>
<reference evidence="1 2" key="1">
    <citation type="submission" date="2015-07" db="EMBL/GenBank/DDBJ databases">
        <title>The genome of Pseudoloma neurophilia, a relevant intracellular parasite of the zebrafish.</title>
        <authorList>
            <person name="Ndikumana S."/>
            <person name="Pelin A."/>
            <person name="Sanders J."/>
            <person name="Corradi N."/>
        </authorList>
    </citation>
    <scope>NUCLEOTIDE SEQUENCE [LARGE SCALE GENOMIC DNA]</scope>
    <source>
        <strain evidence="1 2">MK1</strain>
    </source>
</reference>
<dbReference type="EMBL" id="LGUB01001045">
    <property type="protein sequence ID" value="KRH92289.1"/>
    <property type="molecule type" value="Genomic_DNA"/>
</dbReference>
<comment type="caution">
    <text evidence="1">The sequence shown here is derived from an EMBL/GenBank/DDBJ whole genome shotgun (WGS) entry which is preliminary data.</text>
</comment>
<organism evidence="1 2">
    <name type="scientific">Pseudoloma neurophilia</name>
    <dbReference type="NCBI Taxonomy" id="146866"/>
    <lineage>
        <taxon>Eukaryota</taxon>
        <taxon>Fungi</taxon>
        <taxon>Fungi incertae sedis</taxon>
        <taxon>Microsporidia</taxon>
        <taxon>Pseudoloma</taxon>
    </lineage>
</organism>
<evidence type="ECO:0000313" key="1">
    <source>
        <dbReference type="EMBL" id="KRH92289.1"/>
    </source>
</evidence>
<name>A0A0R0LZZ1_9MICR</name>
<feature type="non-terminal residue" evidence="1">
    <location>
        <position position="1"/>
    </location>
</feature>
<sequence>NFDIKEGLDKQEKSDLSFLEEIKRFIEFQINELLKKKDQEILSFITDILQKKSRFDLDSRLSNLNIFDDFMNLFKPFKNRVIFLKNFPVCIESFIENLKSNFSHFYKSEIIKLTIQEKHKFHSTLDCFKRQITIKMNHINDLSMNKEDVLKKSLLVSGIQNVKTYFIKKTNKIQPSDNKYNKFILLKQKLEDLEEIYSTAFSLEVFLTILHFLDKFIRNYRISLQEFNLTLLELKTALKIFNHKDKLPMMKHLSSVLNFYLLENTKKLLIKNQEDLRLFIKQFLTIEESIYSIDLPFDEGLDESLKFFNSILDKKVQTKEIKQLRVKMNI</sequence>